<reference evidence="1" key="2">
    <citation type="journal article" date="2015" name="Fish Shellfish Immunol.">
        <title>Early steps in the European eel (Anguilla anguilla)-Vibrio vulnificus interaction in the gills: Role of the RtxA13 toxin.</title>
        <authorList>
            <person name="Callol A."/>
            <person name="Pajuelo D."/>
            <person name="Ebbesson L."/>
            <person name="Teles M."/>
            <person name="MacKenzie S."/>
            <person name="Amaro C."/>
        </authorList>
    </citation>
    <scope>NUCLEOTIDE SEQUENCE</scope>
</reference>
<name>A0A0E9UX36_ANGAN</name>
<protein>
    <submittedName>
        <fullName evidence="1">Uncharacterized protein</fullName>
    </submittedName>
</protein>
<evidence type="ECO:0000313" key="1">
    <source>
        <dbReference type="EMBL" id="JAH69543.1"/>
    </source>
</evidence>
<sequence>MLKRWPYN</sequence>
<accession>A0A0E9UX36</accession>
<organism evidence="1">
    <name type="scientific">Anguilla anguilla</name>
    <name type="common">European freshwater eel</name>
    <name type="synonym">Muraena anguilla</name>
    <dbReference type="NCBI Taxonomy" id="7936"/>
    <lineage>
        <taxon>Eukaryota</taxon>
        <taxon>Metazoa</taxon>
        <taxon>Chordata</taxon>
        <taxon>Craniata</taxon>
        <taxon>Vertebrata</taxon>
        <taxon>Euteleostomi</taxon>
        <taxon>Actinopterygii</taxon>
        <taxon>Neopterygii</taxon>
        <taxon>Teleostei</taxon>
        <taxon>Anguilliformes</taxon>
        <taxon>Anguillidae</taxon>
        <taxon>Anguilla</taxon>
    </lineage>
</organism>
<proteinExistence type="predicted"/>
<reference evidence="1" key="1">
    <citation type="submission" date="2014-11" db="EMBL/GenBank/DDBJ databases">
        <authorList>
            <person name="Amaro Gonzalez C."/>
        </authorList>
    </citation>
    <scope>NUCLEOTIDE SEQUENCE</scope>
</reference>
<dbReference type="EMBL" id="GBXM01039034">
    <property type="protein sequence ID" value="JAH69543.1"/>
    <property type="molecule type" value="Transcribed_RNA"/>
</dbReference>